<organism evidence="2 3">
    <name type="scientific">Pleurotus eryngii</name>
    <name type="common">Boletus of the steppes</name>
    <dbReference type="NCBI Taxonomy" id="5323"/>
    <lineage>
        <taxon>Eukaryota</taxon>
        <taxon>Fungi</taxon>
        <taxon>Dikarya</taxon>
        <taxon>Basidiomycota</taxon>
        <taxon>Agaricomycotina</taxon>
        <taxon>Agaricomycetes</taxon>
        <taxon>Agaricomycetidae</taxon>
        <taxon>Agaricales</taxon>
        <taxon>Pleurotineae</taxon>
        <taxon>Pleurotaceae</taxon>
        <taxon>Pleurotus</taxon>
    </lineage>
</organism>
<feature type="region of interest" description="Disordered" evidence="1">
    <location>
        <begin position="31"/>
        <end position="77"/>
    </location>
</feature>
<name>A0A9P5ZNG4_PLEER</name>
<gene>
    <name evidence="2" type="ORF">BDN71DRAFT_1434051</name>
</gene>
<evidence type="ECO:0000313" key="2">
    <source>
        <dbReference type="EMBL" id="KAF9491313.1"/>
    </source>
</evidence>
<feature type="region of interest" description="Disordered" evidence="1">
    <location>
        <begin position="91"/>
        <end position="218"/>
    </location>
</feature>
<keyword evidence="3" id="KW-1185">Reference proteome</keyword>
<reference evidence="2" key="1">
    <citation type="submission" date="2020-11" db="EMBL/GenBank/DDBJ databases">
        <authorList>
            <consortium name="DOE Joint Genome Institute"/>
            <person name="Ahrendt S."/>
            <person name="Riley R."/>
            <person name="Andreopoulos W."/>
            <person name="Labutti K."/>
            <person name="Pangilinan J."/>
            <person name="Ruiz-Duenas F.J."/>
            <person name="Barrasa J.M."/>
            <person name="Sanchez-Garcia M."/>
            <person name="Camarero S."/>
            <person name="Miyauchi S."/>
            <person name="Serrano A."/>
            <person name="Linde D."/>
            <person name="Babiker R."/>
            <person name="Drula E."/>
            <person name="Ayuso-Fernandez I."/>
            <person name="Pacheco R."/>
            <person name="Padilla G."/>
            <person name="Ferreira P."/>
            <person name="Barriuso J."/>
            <person name="Kellner H."/>
            <person name="Castanera R."/>
            <person name="Alfaro M."/>
            <person name="Ramirez L."/>
            <person name="Pisabarro A.G."/>
            <person name="Kuo A."/>
            <person name="Tritt A."/>
            <person name="Lipzen A."/>
            <person name="He G."/>
            <person name="Yan M."/>
            <person name="Ng V."/>
            <person name="Cullen D."/>
            <person name="Martin F."/>
            <person name="Rosso M.-N."/>
            <person name="Henrissat B."/>
            <person name="Hibbett D."/>
            <person name="Martinez A.T."/>
            <person name="Grigoriev I.V."/>
        </authorList>
    </citation>
    <scope>NUCLEOTIDE SEQUENCE</scope>
    <source>
        <strain evidence="2">ATCC 90797</strain>
    </source>
</reference>
<accession>A0A9P5ZNG4</accession>
<feature type="compositionally biased region" description="Basic and acidic residues" evidence="1">
    <location>
        <begin position="40"/>
        <end position="73"/>
    </location>
</feature>
<dbReference type="AlphaFoldDB" id="A0A9P5ZNG4"/>
<feature type="compositionally biased region" description="Low complexity" evidence="1">
    <location>
        <begin position="110"/>
        <end position="120"/>
    </location>
</feature>
<feature type="compositionally biased region" description="Basic and acidic residues" evidence="1">
    <location>
        <begin position="138"/>
        <end position="148"/>
    </location>
</feature>
<dbReference type="Proteomes" id="UP000807025">
    <property type="component" value="Unassembled WGS sequence"/>
</dbReference>
<dbReference type="EMBL" id="MU154622">
    <property type="protein sequence ID" value="KAF9491313.1"/>
    <property type="molecule type" value="Genomic_DNA"/>
</dbReference>
<feature type="compositionally biased region" description="Basic and acidic residues" evidence="1">
    <location>
        <begin position="184"/>
        <end position="193"/>
    </location>
</feature>
<evidence type="ECO:0000313" key="3">
    <source>
        <dbReference type="Proteomes" id="UP000807025"/>
    </source>
</evidence>
<feature type="compositionally biased region" description="Polar residues" evidence="1">
    <location>
        <begin position="199"/>
        <end position="216"/>
    </location>
</feature>
<feature type="compositionally biased region" description="Acidic residues" evidence="1">
    <location>
        <begin position="154"/>
        <end position="164"/>
    </location>
</feature>
<feature type="region of interest" description="Disordered" evidence="1">
    <location>
        <begin position="407"/>
        <end position="426"/>
    </location>
</feature>
<evidence type="ECO:0000256" key="1">
    <source>
        <dbReference type="SAM" id="MobiDB-lite"/>
    </source>
</evidence>
<dbReference type="PANTHER" id="PTHR35711:SF1">
    <property type="entry name" value="ECTODERMAL, ISOFORM F"/>
    <property type="match status" value="1"/>
</dbReference>
<sequence>MALSTTAAIPSHFLSQVSYCPPPMAYPYQDPGFYSPLHAHISDAPDKAEDDNHCEHPEKDGGEQDSHNDEAEKASSGATCWGIKQTLYLVPPQFTKSNTSVGNGRDDKSVNASNNVPNSENNKDDEPGDASSDVPTGEDDHDHDKSDDASSDTADAEDDDDEDKDGGNTSSDAPNSEGDDDKDNEAREGKSSDVELNIDHNSSNMLIMEDNNSNDGKATVMAQEPLGEDKEYEHSGSSPHDVPDPSFILRSSAKHQIKLIPQASNVMKVYAAIRAISPFSIDFMQVGLSTVQLPDLEHRKISWEPSTPTEPYEPGNSPHMLSLCFQNEAEDDPIVITIPLVDLHEDPFAPLTGVHVYLLGVASGQEEALSEDFGLQTQRHCQASSITSIDTEDDNGTEDAEDYNKGKLEKQPLKVQEPKPEQPPCSAQKVIDAGIEVLSAVRQALANLAEVSEAYVQKGDRQDIWQLFTSYFHEHTDEMIELAKPNILDGVECAFNTVAGLCYPTFKAKYPDGKYSEILFTYEGLCKLTEHEKMVHT</sequence>
<feature type="compositionally biased region" description="Basic and acidic residues" evidence="1">
    <location>
        <begin position="407"/>
        <end position="420"/>
    </location>
</feature>
<proteinExistence type="predicted"/>
<protein>
    <submittedName>
        <fullName evidence="2">Uncharacterized protein</fullName>
    </submittedName>
</protein>
<dbReference type="PANTHER" id="PTHR35711">
    <property type="entry name" value="EXPRESSED PROTEIN"/>
    <property type="match status" value="1"/>
</dbReference>
<comment type="caution">
    <text evidence="2">The sequence shown here is derived from an EMBL/GenBank/DDBJ whole genome shotgun (WGS) entry which is preliminary data.</text>
</comment>